<proteinExistence type="predicted"/>
<dbReference type="RefSeq" id="WP_146788293.1">
    <property type="nucleotide sequence ID" value="NZ_BAABIO010000003.1"/>
</dbReference>
<evidence type="ECO:0000313" key="1">
    <source>
        <dbReference type="EMBL" id="QEC56810.1"/>
    </source>
</evidence>
<gene>
    <name evidence="1" type="ORF">FSB75_13180</name>
</gene>
<dbReference type="KEGG" id="fgg:FSB75_13180"/>
<protein>
    <submittedName>
        <fullName evidence="1">Type VI secretion system contractile sheath protein TssC</fullName>
    </submittedName>
</protein>
<dbReference type="EMBL" id="CP042433">
    <property type="protein sequence ID" value="QEC56810.1"/>
    <property type="molecule type" value="Genomic_DNA"/>
</dbReference>
<dbReference type="InterPro" id="IPR035576">
    <property type="entry name" value="T6SS_TssC"/>
</dbReference>
<name>A0A5B8UL92_9BACT</name>
<dbReference type="AlphaFoldDB" id="A0A5B8UL92"/>
<dbReference type="OrthoDB" id="1408613at2"/>
<dbReference type="GO" id="GO:0033104">
    <property type="term" value="C:type VI protein secretion system complex"/>
    <property type="evidence" value="ECO:0007669"/>
    <property type="project" value="InterPro"/>
</dbReference>
<dbReference type="Proteomes" id="UP000321204">
    <property type="component" value="Chromosome"/>
</dbReference>
<organism evidence="1 2">
    <name type="scientific">Flavisolibacter ginsenosidimutans</name>
    <dbReference type="NCBI Taxonomy" id="661481"/>
    <lineage>
        <taxon>Bacteria</taxon>
        <taxon>Pseudomonadati</taxon>
        <taxon>Bacteroidota</taxon>
        <taxon>Chitinophagia</taxon>
        <taxon>Chitinophagales</taxon>
        <taxon>Chitinophagaceae</taxon>
        <taxon>Flavisolibacter</taxon>
    </lineage>
</organism>
<accession>A0A5B8UL92</accession>
<dbReference type="Pfam" id="PF17541">
    <property type="entry name" value="TssC"/>
    <property type="match status" value="1"/>
</dbReference>
<keyword evidence="2" id="KW-1185">Reference proteome</keyword>
<reference evidence="1 2" key="1">
    <citation type="journal article" date="2015" name="Int. J. Syst. Evol. Microbiol.">
        <title>Flavisolibacter ginsenosidimutans sp. nov., with ginsenoside-converting activity isolated from soil used for cultivating ginseng.</title>
        <authorList>
            <person name="Zhao Y."/>
            <person name="Liu Q."/>
            <person name="Kang M.S."/>
            <person name="Jin F."/>
            <person name="Yu H."/>
            <person name="Im W.T."/>
        </authorList>
    </citation>
    <scope>NUCLEOTIDE SEQUENCE [LARGE SCALE GENOMIC DNA]</scope>
    <source>
        <strain evidence="1 2">Gsoil 636</strain>
    </source>
</reference>
<dbReference type="GO" id="GO:0033103">
    <property type="term" value="P:protein secretion by the type VI secretion system"/>
    <property type="evidence" value="ECO:0007669"/>
    <property type="project" value="InterPro"/>
</dbReference>
<sequence length="457" mass="51893">MATEVQDVSAQEFKPDVKQQQLELPALETSVNSLVRSGGFDFLEAVVDGVDNLNPVRKAKRSIFLTDESKKTQRGELKKKLQMWVDLLEQCSTVSEMADKSVEKAETAEKLLKGNLKKVLNASRDLEQAYRSVHLFYKNTESPKLKNVAILNASMEQLTNLDEPRFIEFVAKELKAKYDRLDLRQNYSLMVIPGYLKSNTIVDKWAKMAYNNKVMMVTDFVNVETPDDALDLFNDANLTSGDPHKANIIMTCNYIVGRGKKTEVGEEEDVYVPGSAALAGKLYCTKLSQPVAGKTYGSIDEVDTVRFDQQKGDISELENVGLVPLVGEWGRVMPFSAKTLFTGDNLGMQTYSVVRVFDFIAKVLSDFLNRRAFELWNVKMEKNLRTQIVKFLDGIQGPDKLIEKFQIIRFERDENQKDHIFLDIHITPFFPAKSFLVKLDGYKGDDGEEWKASFKQQ</sequence>
<evidence type="ECO:0000313" key="2">
    <source>
        <dbReference type="Proteomes" id="UP000321204"/>
    </source>
</evidence>